<organism evidence="1">
    <name type="scientific">Clostridium botulinum B str. Osaka05</name>
    <dbReference type="NCBI Taxonomy" id="1407017"/>
    <lineage>
        <taxon>Bacteria</taxon>
        <taxon>Bacillati</taxon>
        <taxon>Bacillota</taxon>
        <taxon>Clostridia</taxon>
        <taxon>Eubacteriales</taxon>
        <taxon>Clostridiaceae</taxon>
        <taxon>Clostridium</taxon>
    </lineage>
</organism>
<dbReference type="Proteomes" id="UP000054164">
    <property type="component" value="Unassembled WGS sequence"/>
</dbReference>
<accession>A0A060N9B7</accession>
<dbReference type="EMBL" id="BA000058">
    <property type="protein sequence ID" value="BAO04734.1"/>
    <property type="molecule type" value="Genomic_DNA"/>
</dbReference>
<proteinExistence type="predicted"/>
<protein>
    <submittedName>
        <fullName evidence="1">Uncharacterized protein</fullName>
    </submittedName>
</protein>
<gene>
    <name evidence="1" type="ORF">CBO05P1_015</name>
</gene>
<evidence type="ECO:0000313" key="1">
    <source>
        <dbReference type="EMBL" id="BAO04734.1"/>
    </source>
</evidence>
<sequence length="352" mass="40838">MFANIIPKGKTKTKINNIEIPTTVMTWDKFQRTILPTAENIEVKVDNPNRLMALVTESIKDSENILKWDNPFSWYYHGGIDAEIRKRVEDAGGRYENNDIRCSLIWEGYTDLDLHCITPRGREIYWSDKRYESGYLDIDMNGIDRNSSTPVENIRWATGEAPNGHYRFFVHNYSERTNGYEGTPFKIELEINGKIYNYVGEPLRNKNKIIVFEFDYIRGQEPIINNSNTASIDINEEWNLQEEFVKVNGITTSPNFWGNNQFSKNGQHIFFILDKCKDLSKGKGRGFFNEMLKPELREIRKTLEAYTSQTSIEGVEDANACGLGYSQEGNWDLVLRVTSEGSTRFIKIDRWD</sequence>
<dbReference type="AlphaFoldDB" id="A0A060N9B7"/>
<reference evidence="1" key="1">
    <citation type="submission" date="2013-10" db="EMBL/GenBank/DDBJ databases">
        <title>Draft genome sequence of Clostridium botulinum type B strain Osaka05.</title>
        <authorList>
            <person name="Sakaguchi Y."/>
            <person name="Hosomi K."/>
            <person name="Uchiyama J."/>
            <person name="Ogura Y."/>
            <person name="Sakaguchi M."/>
            <person name="Kohda T."/>
            <person name="Mukamoto M."/>
            <person name="Misawa N."/>
            <person name="Matsuzaki S."/>
            <person name="Hayashi T."/>
            <person name="Kozaki S."/>
        </authorList>
    </citation>
    <scope>NUCLEOTIDE SEQUENCE</scope>
    <source>
        <strain evidence="1">Osaka05</strain>
    </source>
</reference>
<name>A0A060N9B7_CLOBO</name>
<dbReference type="HOGENOM" id="CLU_786868_0_0_9"/>